<evidence type="ECO:0000256" key="1">
    <source>
        <dbReference type="SAM" id="SignalP"/>
    </source>
</evidence>
<dbReference type="RefSeq" id="WP_184004646.1">
    <property type="nucleotide sequence ID" value="NZ_BAABIF010000030.1"/>
</dbReference>
<dbReference type="Pfam" id="PF00128">
    <property type="entry name" value="Alpha-amylase"/>
    <property type="match status" value="1"/>
</dbReference>
<evidence type="ECO:0000259" key="2">
    <source>
        <dbReference type="SMART" id="SM00642"/>
    </source>
</evidence>
<evidence type="ECO:0000313" key="3">
    <source>
        <dbReference type="EMBL" id="MBB5719645.1"/>
    </source>
</evidence>
<dbReference type="Pfam" id="PF16657">
    <property type="entry name" value="Malt_amylase_C"/>
    <property type="match status" value="1"/>
</dbReference>
<dbReference type="InterPro" id="IPR017853">
    <property type="entry name" value="GH"/>
</dbReference>
<dbReference type="EMBL" id="JACIJI010000005">
    <property type="protein sequence ID" value="MBB5719645.1"/>
    <property type="molecule type" value="Genomic_DNA"/>
</dbReference>
<feature type="chain" id="PRO_5032732944" evidence="1">
    <location>
        <begin position="21"/>
        <end position="469"/>
    </location>
</feature>
<dbReference type="GO" id="GO:0005975">
    <property type="term" value="P:carbohydrate metabolic process"/>
    <property type="evidence" value="ECO:0007669"/>
    <property type="project" value="InterPro"/>
</dbReference>
<dbReference type="SUPFAM" id="SSF51445">
    <property type="entry name" value="(Trans)glycosidases"/>
    <property type="match status" value="1"/>
</dbReference>
<comment type="caution">
    <text evidence="3">The sequence shown here is derived from an EMBL/GenBank/DDBJ whole genome shotgun (WGS) entry which is preliminary data.</text>
</comment>
<keyword evidence="4" id="KW-1185">Reference proteome</keyword>
<reference evidence="3 4" key="1">
    <citation type="submission" date="2020-08" db="EMBL/GenBank/DDBJ databases">
        <title>Genomic Encyclopedia of Type Strains, Phase IV (KMG-IV): sequencing the most valuable type-strain genomes for metagenomic binning, comparative biology and taxonomic classification.</title>
        <authorList>
            <person name="Goeker M."/>
        </authorList>
    </citation>
    <scope>NUCLEOTIDE SEQUENCE [LARGE SCALE GENOMIC DNA]</scope>
    <source>
        <strain evidence="3 4">DSM 27203</strain>
    </source>
</reference>
<accession>A0A840Z144</accession>
<evidence type="ECO:0000313" key="4">
    <source>
        <dbReference type="Proteomes" id="UP000554342"/>
    </source>
</evidence>
<dbReference type="SMART" id="SM00642">
    <property type="entry name" value="Aamy"/>
    <property type="match status" value="1"/>
</dbReference>
<dbReference type="Proteomes" id="UP000554342">
    <property type="component" value="Unassembled WGS sequence"/>
</dbReference>
<protein>
    <submittedName>
        <fullName evidence="3">Glycosidase</fullName>
    </submittedName>
</protein>
<sequence>MKKLTLSLAAAALAIGTASAQMHGTSAKADSLAAYQPQPYATIHNAPWSETAVLYELNTRQFTPEGTFRAARKQLPRLKKLGVNIIWLMPIHPIGKKNRKGTLGSPYSVRNYLEVNPRLGTKADLKAFVDAAHKLGMHVILDWVANHTAWDNVWVKAHPDWYERNWKGDFTPTPWWDWSDIIDLNYDKPALRKAMTDAMVYWVKNFGIDGYRADVAGYVPLDFWETARARLERIRPVFMLAEWKFPEYTRKAFDAVYAWDWHNTMKNIAQGKADATALYGYYSENESAWPKSAMRMVYVANHDSNAWEGTQYENFGEALPAVIALSFTGEGIPMIYDGQEACNHKRLAFFEKDTIQWDAHPDCRLGSLFHDLIRFRDDNKALHNGKWGARMVKVDNDKPQQVFSWVRQEGNDKVFGVFNLSAKPVTVSFPTRLQAGTYHEFRGSAPVTITRGETMTLPAWGYRLFAHEE</sequence>
<gene>
    <name evidence="3" type="ORF">FHR23_002593</name>
</gene>
<dbReference type="AlphaFoldDB" id="A0A840Z144"/>
<dbReference type="InterPro" id="IPR013780">
    <property type="entry name" value="Glyco_hydro_b"/>
</dbReference>
<organism evidence="3 4">
    <name type="scientific">Stakelama sediminis</name>
    <dbReference type="NCBI Taxonomy" id="463200"/>
    <lineage>
        <taxon>Bacteria</taxon>
        <taxon>Pseudomonadati</taxon>
        <taxon>Pseudomonadota</taxon>
        <taxon>Alphaproteobacteria</taxon>
        <taxon>Sphingomonadales</taxon>
        <taxon>Sphingomonadaceae</taxon>
        <taxon>Stakelama</taxon>
    </lineage>
</organism>
<proteinExistence type="predicted"/>
<dbReference type="PANTHER" id="PTHR47786:SF2">
    <property type="entry name" value="GLYCOSYL HYDROLASE FAMILY 13 CATALYTIC DOMAIN-CONTAINING PROTEIN"/>
    <property type="match status" value="1"/>
</dbReference>
<keyword evidence="3" id="KW-0326">Glycosidase</keyword>
<dbReference type="SUPFAM" id="SSF51011">
    <property type="entry name" value="Glycosyl hydrolase domain"/>
    <property type="match status" value="1"/>
</dbReference>
<dbReference type="InterPro" id="IPR032091">
    <property type="entry name" value="Malt_amylase-like_C"/>
</dbReference>
<keyword evidence="1" id="KW-0732">Signal</keyword>
<feature type="domain" description="Glycosyl hydrolase family 13 catalytic" evidence="2">
    <location>
        <begin position="56"/>
        <end position="376"/>
    </location>
</feature>
<dbReference type="GO" id="GO:0016798">
    <property type="term" value="F:hydrolase activity, acting on glycosyl bonds"/>
    <property type="evidence" value="ECO:0007669"/>
    <property type="project" value="UniProtKB-KW"/>
</dbReference>
<keyword evidence="3" id="KW-0378">Hydrolase</keyword>
<dbReference type="Gene3D" id="3.20.20.80">
    <property type="entry name" value="Glycosidases"/>
    <property type="match status" value="1"/>
</dbReference>
<feature type="signal peptide" evidence="1">
    <location>
        <begin position="1"/>
        <end position="20"/>
    </location>
</feature>
<dbReference type="CDD" id="cd11313">
    <property type="entry name" value="AmyAc_arch_bac_AmyA"/>
    <property type="match status" value="1"/>
</dbReference>
<name>A0A840Z144_9SPHN</name>
<dbReference type="InterPro" id="IPR006047">
    <property type="entry name" value="GH13_cat_dom"/>
</dbReference>
<dbReference type="PANTHER" id="PTHR47786">
    <property type="entry name" value="ALPHA-1,4-GLUCAN:MALTOSE-1-PHOSPHATE MALTOSYLTRANSFERASE"/>
    <property type="match status" value="1"/>
</dbReference>
<dbReference type="Gene3D" id="2.60.40.1180">
    <property type="entry name" value="Golgi alpha-mannosidase II"/>
    <property type="match status" value="1"/>
</dbReference>